<feature type="transmembrane region" description="Helical" evidence="1">
    <location>
        <begin position="75"/>
        <end position="99"/>
    </location>
</feature>
<evidence type="ECO:0000313" key="2">
    <source>
        <dbReference type="EMBL" id="ATB39239.1"/>
    </source>
</evidence>
<protein>
    <recommendedName>
        <fullName evidence="4">Glycosyltransferase RgtA/B/C/D-like domain-containing protein</fullName>
    </recommendedName>
</protein>
<dbReference type="Proteomes" id="UP000217257">
    <property type="component" value="Chromosome"/>
</dbReference>
<dbReference type="EMBL" id="CP022098">
    <property type="protein sequence ID" value="ATB39239.1"/>
    <property type="molecule type" value="Genomic_DNA"/>
</dbReference>
<feature type="transmembrane region" description="Helical" evidence="1">
    <location>
        <begin position="259"/>
        <end position="278"/>
    </location>
</feature>
<evidence type="ECO:0000256" key="1">
    <source>
        <dbReference type="SAM" id="Phobius"/>
    </source>
</evidence>
<evidence type="ECO:0000313" key="3">
    <source>
        <dbReference type="Proteomes" id="UP000217257"/>
    </source>
</evidence>
<feature type="transmembrane region" description="Helical" evidence="1">
    <location>
        <begin position="285"/>
        <end position="302"/>
    </location>
</feature>
<keyword evidence="1" id="KW-1133">Transmembrane helix</keyword>
<name>A0A250J5N2_9BACT</name>
<feature type="transmembrane region" description="Helical" evidence="1">
    <location>
        <begin position="120"/>
        <end position="136"/>
    </location>
</feature>
<evidence type="ECO:0008006" key="4">
    <source>
        <dbReference type="Google" id="ProtNLM"/>
    </source>
</evidence>
<gene>
    <name evidence="2" type="ORF">CYFUS_004683</name>
</gene>
<proteinExistence type="predicted"/>
<dbReference type="KEGG" id="cfus:CYFUS_004683"/>
<dbReference type="AlphaFoldDB" id="A0A250J5N2"/>
<dbReference type="RefSeq" id="WP_095987295.1">
    <property type="nucleotide sequence ID" value="NZ_CP022098.1"/>
</dbReference>
<reference evidence="2 3" key="1">
    <citation type="submission" date="2017-06" db="EMBL/GenBank/DDBJ databases">
        <title>Sequencing and comparative analysis of myxobacterial genomes.</title>
        <authorList>
            <person name="Rupp O."/>
            <person name="Goesmann A."/>
            <person name="Sogaard-Andersen L."/>
        </authorList>
    </citation>
    <scope>NUCLEOTIDE SEQUENCE [LARGE SCALE GENOMIC DNA]</scope>
    <source>
        <strain evidence="2 3">DSM 52655</strain>
    </source>
</reference>
<keyword evidence="1" id="KW-0472">Membrane</keyword>
<keyword evidence="1" id="KW-0812">Transmembrane</keyword>
<sequence>MLSAPPCGSASARRWHLPLLFALWGLFASWCVAGSPPCVDLAAHGAQLETLRLALRGDPAVRAVYGVHFPWGYGLIYWLLLPLAIVTNGAVAVRVGLWLALMLYPVSHLALVRAWRRSDAVLLVGLPLAFNLSYWYGLLSGLFAQSLAFLTLAAFVRALEAPSPRRFIWVNLLAAATFLSHLVAFAAISVAMAAVALSGRPWRARIQGLAVSMGLPVLLSLPKAWSMATRAVTPGDWPVTEYNAASHINWFFKTYQPEGWLAAVGPLLVTLAFGVYWLRRRREEPAAPAMAFLALVALYLVTPKTLSGIFLVSVRLPVLAGMCSLLMVDWRVLPRALRAGLVLLSLFSLGETAVFHERFARAVEGLDEVMAGGPPGRNGYLSLVGATVLGSRHIYLAHLGQWLTATRGGVGHDFFTDARHHPVHALPGQAPVSDVRAATLEQRQWFDTVLVFGEGTPPEPFDTWRETAHAGRWRRLERP</sequence>
<accession>A0A250J5N2</accession>
<feature type="transmembrane region" description="Helical" evidence="1">
    <location>
        <begin position="172"/>
        <end position="197"/>
    </location>
</feature>
<organism evidence="2 3">
    <name type="scientific">Cystobacter fuscus</name>
    <dbReference type="NCBI Taxonomy" id="43"/>
    <lineage>
        <taxon>Bacteria</taxon>
        <taxon>Pseudomonadati</taxon>
        <taxon>Myxococcota</taxon>
        <taxon>Myxococcia</taxon>
        <taxon>Myxococcales</taxon>
        <taxon>Cystobacterineae</taxon>
        <taxon>Archangiaceae</taxon>
        <taxon>Cystobacter</taxon>
    </lineage>
</organism>